<dbReference type="InterPro" id="IPR018181">
    <property type="entry name" value="Heat_shock_70_CS"/>
</dbReference>
<keyword evidence="2" id="KW-0067">ATP-binding</keyword>
<dbReference type="GO" id="GO:0005524">
    <property type="term" value="F:ATP binding"/>
    <property type="evidence" value="ECO:0007669"/>
    <property type="project" value="UniProtKB-KW"/>
</dbReference>
<organism evidence="4 5">
    <name type="scientific">Haematococcus lacustris</name>
    <name type="common">Green alga</name>
    <name type="synonym">Haematococcus pluvialis</name>
    <dbReference type="NCBI Taxonomy" id="44745"/>
    <lineage>
        <taxon>Eukaryota</taxon>
        <taxon>Viridiplantae</taxon>
        <taxon>Chlorophyta</taxon>
        <taxon>core chlorophytes</taxon>
        <taxon>Chlorophyceae</taxon>
        <taxon>CS clade</taxon>
        <taxon>Chlamydomonadales</taxon>
        <taxon>Haematococcaceae</taxon>
        <taxon>Haematococcus</taxon>
    </lineage>
</organism>
<evidence type="ECO:0000313" key="4">
    <source>
        <dbReference type="EMBL" id="GFH21675.1"/>
    </source>
</evidence>
<protein>
    <submittedName>
        <fullName evidence="4">Uncharacterized protein</fullName>
    </submittedName>
</protein>
<keyword evidence="5" id="KW-1185">Reference proteome</keyword>
<dbReference type="Proteomes" id="UP000485058">
    <property type="component" value="Unassembled WGS sequence"/>
</dbReference>
<keyword evidence="1" id="KW-0547">Nucleotide-binding</keyword>
<evidence type="ECO:0000256" key="2">
    <source>
        <dbReference type="ARBA" id="ARBA00022840"/>
    </source>
</evidence>
<sequence>MAYGFGSTASQHSSHHPKSQKEPGTHHSSARAGSYETLLVFDLGGGTFDVSLLEGWEGILEVLATDGDNELGGDDFTRALADQLLQSQTK</sequence>
<gene>
    <name evidence="4" type="ORF">HaLaN_19028</name>
</gene>
<reference evidence="4 5" key="1">
    <citation type="submission" date="2020-02" db="EMBL/GenBank/DDBJ databases">
        <title>Draft genome sequence of Haematococcus lacustris strain NIES-144.</title>
        <authorList>
            <person name="Morimoto D."/>
            <person name="Nakagawa S."/>
            <person name="Yoshida T."/>
            <person name="Sawayama S."/>
        </authorList>
    </citation>
    <scope>NUCLEOTIDE SEQUENCE [LARGE SCALE GENOMIC DNA]</scope>
    <source>
        <strain evidence="4 5">NIES-144</strain>
    </source>
</reference>
<dbReference type="InterPro" id="IPR043129">
    <property type="entry name" value="ATPase_NBD"/>
</dbReference>
<dbReference type="EMBL" id="BLLF01001879">
    <property type="protein sequence ID" value="GFH21675.1"/>
    <property type="molecule type" value="Genomic_DNA"/>
</dbReference>
<evidence type="ECO:0000256" key="1">
    <source>
        <dbReference type="ARBA" id="ARBA00022741"/>
    </source>
</evidence>
<feature type="region of interest" description="Disordered" evidence="3">
    <location>
        <begin position="1"/>
        <end position="30"/>
    </location>
</feature>
<dbReference type="InterPro" id="IPR013126">
    <property type="entry name" value="Hsp_70_fam"/>
</dbReference>
<dbReference type="PANTHER" id="PTHR19375">
    <property type="entry name" value="HEAT SHOCK PROTEIN 70KDA"/>
    <property type="match status" value="1"/>
</dbReference>
<accession>A0A699ZI82</accession>
<dbReference type="SUPFAM" id="SSF53067">
    <property type="entry name" value="Actin-like ATPase domain"/>
    <property type="match status" value="1"/>
</dbReference>
<name>A0A699ZI82_HAELA</name>
<dbReference type="PROSITE" id="PS00329">
    <property type="entry name" value="HSP70_2"/>
    <property type="match status" value="1"/>
</dbReference>
<dbReference type="Gene3D" id="3.30.420.40">
    <property type="match status" value="1"/>
</dbReference>
<dbReference type="AlphaFoldDB" id="A0A699ZI82"/>
<proteinExistence type="predicted"/>
<dbReference type="GO" id="GO:0140662">
    <property type="term" value="F:ATP-dependent protein folding chaperone"/>
    <property type="evidence" value="ECO:0007669"/>
    <property type="project" value="InterPro"/>
</dbReference>
<evidence type="ECO:0000256" key="3">
    <source>
        <dbReference type="SAM" id="MobiDB-lite"/>
    </source>
</evidence>
<comment type="caution">
    <text evidence="4">The sequence shown here is derived from an EMBL/GenBank/DDBJ whole genome shotgun (WGS) entry which is preliminary data.</text>
</comment>
<dbReference type="Pfam" id="PF00012">
    <property type="entry name" value="HSP70"/>
    <property type="match status" value="1"/>
</dbReference>
<evidence type="ECO:0000313" key="5">
    <source>
        <dbReference type="Proteomes" id="UP000485058"/>
    </source>
</evidence>